<reference evidence="3 4" key="1">
    <citation type="submission" date="2024-02" db="EMBL/GenBank/DDBJ databases">
        <title>Bacteria isolated from the canopy kelp, Nereocystis luetkeana.</title>
        <authorList>
            <person name="Pfister C.A."/>
            <person name="Younker I.T."/>
            <person name="Light S.H."/>
        </authorList>
    </citation>
    <scope>NUCLEOTIDE SEQUENCE [LARGE SCALE GENOMIC DNA]</scope>
    <source>
        <strain evidence="3 4">TI.2.07</strain>
    </source>
</reference>
<feature type="signal peptide" evidence="2">
    <location>
        <begin position="1"/>
        <end position="20"/>
    </location>
</feature>
<organism evidence="3 4">
    <name type="scientific">Psychromonas arctica</name>
    <dbReference type="NCBI Taxonomy" id="168275"/>
    <lineage>
        <taxon>Bacteria</taxon>
        <taxon>Pseudomonadati</taxon>
        <taxon>Pseudomonadota</taxon>
        <taxon>Gammaproteobacteria</taxon>
        <taxon>Alteromonadales</taxon>
        <taxon>Psychromonadaceae</taxon>
        <taxon>Psychromonas</taxon>
    </lineage>
</organism>
<evidence type="ECO:0000313" key="4">
    <source>
        <dbReference type="Proteomes" id="UP001366060"/>
    </source>
</evidence>
<evidence type="ECO:0000256" key="2">
    <source>
        <dbReference type="SAM" id="SignalP"/>
    </source>
</evidence>
<sequence length="222" mass="23666">MKKIYLGLVITGLLAGCANTADTTSKVVSTTNSVVSVATGSNLIIDPQLTQFRSNSGKSDVWKKNANKNKGLGDAGSSKDTAFGEEGSSRLRFTAASDDFTAQPGLSQEVFGLQPNTDYEFSLYYNDKKGDESPTELVFGATSASGQSLATKTVHTSELNNAPRGAVRDSFRQTSVSFNSGADVSVTVYAKLHIADLSKIDMDGDVAKQTEVRIDEFKLAKK</sequence>
<feature type="region of interest" description="Disordered" evidence="1">
    <location>
        <begin position="55"/>
        <end position="83"/>
    </location>
</feature>
<dbReference type="EMBL" id="JBAKBA010000004">
    <property type="protein sequence ID" value="MEL0658051.1"/>
    <property type="molecule type" value="Genomic_DNA"/>
</dbReference>
<proteinExistence type="predicted"/>
<dbReference type="PROSITE" id="PS51257">
    <property type="entry name" value="PROKAR_LIPOPROTEIN"/>
    <property type="match status" value="1"/>
</dbReference>
<keyword evidence="2" id="KW-0732">Signal</keyword>
<protein>
    <submittedName>
        <fullName evidence="3">Uncharacterized protein</fullName>
    </submittedName>
</protein>
<comment type="caution">
    <text evidence="3">The sequence shown here is derived from an EMBL/GenBank/DDBJ whole genome shotgun (WGS) entry which is preliminary data.</text>
</comment>
<accession>A0ABU9H855</accession>
<evidence type="ECO:0000313" key="3">
    <source>
        <dbReference type="EMBL" id="MEL0658051.1"/>
    </source>
</evidence>
<keyword evidence="4" id="KW-1185">Reference proteome</keyword>
<dbReference type="Gene3D" id="2.60.120.260">
    <property type="entry name" value="Galactose-binding domain-like"/>
    <property type="match status" value="1"/>
</dbReference>
<feature type="chain" id="PRO_5046120469" evidence="2">
    <location>
        <begin position="21"/>
        <end position="222"/>
    </location>
</feature>
<dbReference type="Proteomes" id="UP001366060">
    <property type="component" value="Unassembled WGS sequence"/>
</dbReference>
<evidence type="ECO:0000256" key="1">
    <source>
        <dbReference type="SAM" id="MobiDB-lite"/>
    </source>
</evidence>
<name>A0ABU9H855_9GAMM</name>
<gene>
    <name evidence="3" type="ORF">V6255_02765</name>
</gene>
<dbReference type="RefSeq" id="WP_341626772.1">
    <property type="nucleotide sequence ID" value="NZ_JBAKBA010000004.1"/>
</dbReference>